<dbReference type="Pfam" id="PF04977">
    <property type="entry name" value="DivIC"/>
    <property type="match status" value="1"/>
</dbReference>
<proteinExistence type="predicted"/>
<reference evidence="2 3" key="1">
    <citation type="submission" date="2022-05" db="EMBL/GenBank/DDBJ databases">
        <title>Genome Resource of Streptomyces lavenduligriseus GA1-1, a Strain with Broad-Spectrum Antifungal Activity against Phytopathogenic Fungi.</title>
        <authorList>
            <person name="Qi D."/>
        </authorList>
    </citation>
    <scope>NUCLEOTIDE SEQUENCE [LARGE SCALE GENOMIC DNA]</scope>
    <source>
        <strain evidence="2 3">GA1-1</strain>
    </source>
</reference>
<feature type="region of interest" description="Disordered" evidence="1">
    <location>
        <begin position="126"/>
        <end position="190"/>
    </location>
</feature>
<evidence type="ECO:0000313" key="2">
    <source>
        <dbReference type="EMBL" id="MCL3993618.1"/>
    </source>
</evidence>
<name>A0ABT0NQ81_9ACTN</name>
<feature type="compositionally biased region" description="Low complexity" evidence="1">
    <location>
        <begin position="126"/>
        <end position="166"/>
    </location>
</feature>
<protein>
    <submittedName>
        <fullName evidence="2">Septum formation initiator family protein</fullName>
    </submittedName>
</protein>
<accession>A0ABT0NQ81</accession>
<sequence>MSRKPELRGRAARLARLFPAGRAQAARTPFVLLVVVLLGGGLIGLLVLNSALSEGSFELADLQKRTKTLTDEEQALQRDIDAYSAPDALQRRARELGMVPGGDPAFLGPDGTVKGVPSAAPAPAALSAPAAAPGTTTVPGTTALSGPAAAPGALLPPGTPAPTTVPAFPPAGPAAPAAVPPSVSNPTPGR</sequence>
<gene>
    <name evidence="2" type="ORF">M4438_08795</name>
</gene>
<comment type="caution">
    <text evidence="2">The sequence shown here is derived from an EMBL/GenBank/DDBJ whole genome shotgun (WGS) entry which is preliminary data.</text>
</comment>
<evidence type="ECO:0000256" key="1">
    <source>
        <dbReference type="SAM" id="MobiDB-lite"/>
    </source>
</evidence>
<dbReference type="RefSeq" id="WP_249458277.1">
    <property type="nucleotide sequence ID" value="NZ_JAMCCK010000013.1"/>
</dbReference>
<dbReference type="EMBL" id="JAMCCK010000013">
    <property type="protein sequence ID" value="MCL3993618.1"/>
    <property type="molecule type" value="Genomic_DNA"/>
</dbReference>
<organism evidence="2 3">
    <name type="scientific">Streptomyces lavenduligriseus</name>
    <dbReference type="NCBI Taxonomy" id="67315"/>
    <lineage>
        <taxon>Bacteria</taxon>
        <taxon>Bacillati</taxon>
        <taxon>Actinomycetota</taxon>
        <taxon>Actinomycetes</taxon>
        <taxon>Kitasatosporales</taxon>
        <taxon>Streptomycetaceae</taxon>
        <taxon>Streptomyces</taxon>
    </lineage>
</organism>
<feature type="compositionally biased region" description="Low complexity" evidence="1">
    <location>
        <begin position="174"/>
        <end position="190"/>
    </location>
</feature>
<keyword evidence="3" id="KW-1185">Reference proteome</keyword>
<evidence type="ECO:0000313" key="3">
    <source>
        <dbReference type="Proteomes" id="UP001202052"/>
    </source>
</evidence>
<dbReference type="InterPro" id="IPR007060">
    <property type="entry name" value="FtsL/DivIC"/>
</dbReference>
<dbReference type="Proteomes" id="UP001202052">
    <property type="component" value="Unassembled WGS sequence"/>
</dbReference>